<reference evidence="1 2" key="1">
    <citation type="submission" date="2015-01" db="EMBL/GenBank/DDBJ databases">
        <title>Evolution of Trichinella species and genotypes.</title>
        <authorList>
            <person name="Korhonen P.K."/>
            <person name="Edoardo P."/>
            <person name="Giuseppe L.R."/>
            <person name="Gasser R.B."/>
        </authorList>
    </citation>
    <scope>NUCLEOTIDE SEQUENCE [LARGE SCALE GENOMIC DNA]</scope>
    <source>
        <strain evidence="1">ISS37</strain>
    </source>
</reference>
<evidence type="ECO:0000313" key="1">
    <source>
        <dbReference type="EMBL" id="KRX26116.1"/>
    </source>
</evidence>
<dbReference type="Proteomes" id="UP000054630">
    <property type="component" value="Unassembled WGS sequence"/>
</dbReference>
<protein>
    <submittedName>
        <fullName evidence="1">Uncharacterized protein</fullName>
    </submittedName>
</protein>
<accession>A0A0V0SH74</accession>
<dbReference type="EMBL" id="JYDL01000009">
    <property type="protein sequence ID" value="KRX26116.1"/>
    <property type="molecule type" value="Genomic_DNA"/>
</dbReference>
<evidence type="ECO:0000313" key="2">
    <source>
        <dbReference type="Proteomes" id="UP000054630"/>
    </source>
</evidence>
<dbReference type="OrthoDB" id="5920585at2759"/>
<sequence length="97" mass="10826">MTLRGAATACYGFSLAFSQEMDPTECLHTIEDFFFVSGVPSSPHLAVSARLLMTEAVRREIFPPGSTRDSSWRELKRRLLDAYGSERISLSETSHAK</sequence>
<name>A0A0V0SH74_9BILA</name>
<comment type="caution">
    <text evidence="1">The sequence shown here is derived from an EMBL/GenBank/DDBJ whole genome shotgun (WGS) entry which is preliminary data.</text>
</comment>
<proteinExistence type="predicted"/>
<gene>
    <name evidence="1" type="ORF">T07_9425</name>
</gene>
<organism evidence="1 2">
    <name type="scientific">Trichinella nelsoni</name>
    <dbReference type="NCBI Taxonomy" id="6336"/>
    <lineage>
        <taxon>Eukaryota</taxon>
        <taxon>Metazoa</taxon>
        <taxon>Ecdysozoa</taxon>
        <taxon>Nematoda</taxon>
        <taxon>Enoplea</taxon>
        <taxon>Dorylaimia</taxon>
        <taxon>Trichinellida</taxon>
        <taxon>Trichinellidae</taxon>
        <taxon>Trichinella</taxon>
    </lineage>
</organism>
<dbReference type="AlphaFoldDB" id="A0A0V0SH74"/>
<keyword evidence="2" id="KW-1185">Reference proteome</keyword>